<feature type="transmembrane region" description="Helical" evidence="1">
    <location>
        <begin position="214"/>
        <end position="231"/>
    </location>
</feature>
<keyword evidence="1" id="KW-0812">Transmembrane</keyword>
<dbReference type="GO" id="GO:0016020">
    <property type="term" value="C:membrane"/>
    <property type="evidence" value="ECO:0007669"/>
    <property type="project" value="TreeGrafter"/>
</dbReference>
<organism evidence="4">
    <name type="scientific">freshwater metagenome</name>
    <dbReference type="NCBI Taxonomy" id="449393"/>
    <lineage>
        <taxon>unclassified sequences</taxon>
        <taxon>metagenomes</taxon>
        <taxon>ecological metagenomes</taxon>
    </lineage>
</organism>
<feature type="transmembrane region" description="Helical" evidence="1">
    <location>
        <begin position="160"/>
        <end position="179"/>
    </location>
</feature>
<reference evidence="4" key="1">
    <citation type="submission" date="2020-05" db="EMBL/GenBank/DDBJ databases">
        <authorList>
            <person name="Chiriac C."/>
            <person name="Salcher M."/>
            <person name="Ghai R."/>
            <person name="Kavagutti S V."/>
        </authorList>
    </citation>
    <scope>NUCLEOTIDE SEQUENCE</scope>
</reference>
<feature type="transmembrane region" description="Helical" evidence="1">
    <location>
        <begin position="243"/>
        <end position="260"/>
    </location>
</feature>
<feature type="transmembrane region" description="Helical" evidence="1">
    <location>
        <begin position="70"/>
        <end position="92"/>
    </location>
</feature>
<evidence type="ECO:0000259" key="3">
    <source>
        <dbReference type="Pfam" id="PF19040"/>
    </source>
</evidence>
<dbReference type="EMBL" id="CAFABC010000051">
    <property type="protein sequence ID" value="CAB4830238.1"/>
    <property type="molecule type" value="Genomic_DNA"/>
</dbReference>
<dbReference type="EMBL" id="CAESAH010000006">
    <property type="protein sequence ID" value="CAB4333133.1"/>
    <property type="molecule type" value="Genomic_DNA"/>
</dbReference>
<evidence type="ECO:0000313" key="7">
    <source>
        <dbReference type="EMBL" id="CAB5138155.1"/>
    </source>
</evidence>
<evidence type="ECO:0000313" key="6">
    <source>
        <dbReference type="EMBL" id="CAB4830238.1"/>
    </source>
</evidence>
<dbReference type="GO" id="GO:0009103">
    <property type="term" value="P:lipopolysaccharide biosynthetic process"/>
    <property type="evidence" value="ECO:0007669"/>
    <property type="project" value="TreeGrafter"/>
</dbReference>
<dbReference type="EMBL" id="CAFBRY010000005">
    <property type="protein sequence ID" value="CAB5138155.1"/>
    <property type="molecule type" value="Genomic_DNA"/>
</dbReference>
<dbReference type="EMBL" id="CAEZYO010000006">
    <property type="protein sequence ID" value="CAB4723558.1"/>
    <property type="molecule type" value="Genomic_DNA"/>
</dbReference>
<evidence type="ECO:0000259" key="2">
    <source>
        <dbReference type="Pfam" id="PF01757"/>
    </source>
</evidence>
<feature type="domain" description="SGNH" evidence="3">
    <location>
        <begin position="391"/>
        <end position="598"/>
    </location>
</feature>
<feature type="transmembrane region" description="Helical" evidence="1">
    <location>
        <begin position="131"/>
        <end position="153"/>
    </location>
</feature>
<keyword evidence="1" id="KW-1133">Transmembrane helix</keyword>
<evidence type="ECO:0000313" key="5">
    <source>
        <dbReference type="EMBL" id="CAB4723558.1"/>
    </source>
</evidence>
<dbReference type="Pfam" id="PF01757">
    <property type="entry name" value="Acyl_transf_3"/>
    <property type="match status" value="1"/>
</dbReference>
<dbReference type="InterPro" id="IPR043968">
    <property type="entry name" value="SGNH"/>
</dbReference>
<dbReference type="GO" id="GO:0016747">
    <property type="term" value="F:acyltransferase activity, transferring groups other than amino-acyl groups"/>
    <property type="evidence" value="ECO:0007669"/>
    <property type="project" value="InterPro"/>
</dbReference>
<proteinExistence type="predicted"/>
<gene>
    <name evidence="5" type="ORF">UFOPK2731_00330</name>
    <name evidence="6" type="ORF">UFOPK3161_01253</name>
    <name evidence="4" type="ORF">UFOPK3962_00369</name>
    <name evidence="7" type="ORF">UFOPK4427_00314</name>
</gene>
<name>A0A6J5YZU5_9ZZZZ</name>
<evidence type="ECO:0000313" key="4">
    <source>
        <dbReference type="EMBL" id="CAB4333133.1"/>
    </source>
</evidence>
<accession>A0A6J5YZU5</accession>
<keyword evidence="1" id="KW-0472">Membrane</keyword>
<protein>
    <submittedName>
        <fullName evidence="4">Unannotated protein</fullName>
    </submittedName>
</protein>
<sequence>MRIPQIQGLRALAAILVTFFHARLVPGGFIGVDIFYVISGYLITGLILREIEKTGRLDLKSFYQRRIKRLLPTSVFVLFITAILGWLLLPAINRDSLGRDLFAAATYISNYLFAWWQNDYQNLNATPSPFIHYWSLAVEEQFYLIWPVFILVLAKYGKKIVLLGISITTFLSLLFSMYLTQAAPIWAFYSLPTRAWELGFGALLLFIPQQRIRIRVLPWIAFIGIAFSSLNFDENTAFPGKNALLPVLATAILIATISYWPPIFNHLSNSRVSQWLGGISYPLYLWHWPALVLPSTALGRPLRLYERGLCILLTIILAHFTSKYIEEPIRHKKLSIKVVYTGAVFTTVASLLAGIAIASSASSMISTRGDKSYTFDLVKVMEKPAVYGDGCHVNYGETKSGYCTYGDTKSSQTIVLYGDSHAAQWFPVLEKLALQHGLKLVSLTKSACPAVEVLRPDQGAFKMVHCAKWRQNSIARIQKIHPVAVITSSFQYFTPPSGYPDRNKWWKAGQVKLLRELNGSSSRIIYISDTPHPLRDIPSCLASRNSHACDSTQKTPVKVLPGFQLIDPTPWLCTTYCPAIVNGIVAYRDASHISVATSMDLYAKIEAALTAKGLFS</sequence>
<dbReference type="AlphaFoldDB" id="A0A6J5YZU5"/>
<dbReference type="PANTHER" id="PTHR23028">
    <property type="entry name" value="ACETYLTRANSFERASE"/>
    <property type="match status" value="1"/>
</dbReference>
<feature type="domain" description="Acyltransferase 3" evidence="2">
    <location>
        <begin position="5"/>
        <end position="317"/>
    </location>
</feature>
<feature type="transmembrane region" description="Helical" evidence="1">
    <location>
        <begin position="30"/>
        <end position="49"/>
    </location>
</feature>
<feature type="transmembrane region" description="Helical" evidence="1">
    <location>
        <begin position="185"/>
        <end position="207"/>
    </location>
</feature>
<dbReference type="Pfam" id="PF19040">
    <property type="entry name" value="SGNH"/>
    <property type="match status" value="1"/>
</dbReference>
<dbReference type="InterPro" id="IPR050879">
    <property type="entry name" value="Acyltransferase_3"/>
</dbReference>
<feature type="transmembrane region" description="Helical" evidence="1">
    <location>
        <begin position="334"/>
        <end position="358"/>
    </location>
</feature>
<dbReference type="InterPro" id="IPR002656">
    <property type="entry name" value="Acyl_transf_3_dom"/>
</dbReference>
<dbReference type="PANTHER" id="PTHR23028:SF53">
    <property type="entry name" value="ACYL_TRANSF_3 DOMAIN-CONTAINING PROTEIN"/>
    <property type="match status" value="1"/>
</dbReference>
<evidence type="ECO:0000256" key="1">
    <source>
        <dbReference type="SAM" id="Phobius"/>
    </source>
</evidence>